<dbReference type="Proteomes" id="UP001150538">
    <property type="component" value="Unassembled WGS sequence"/>
</dbReference>
<comment type="caution">
    <text evidence="1">The sequence shown here is derived from an EMBL/GenBank/DDBJ whole genome shotgun (WGS) entry which is preliminary data.</text>
</comment>
<dbReference type="AlphaFoldDB" id="A0A9W7ZT80"/>
<protein>
    <submittedName>
        <fullName evidence="1">Uncharacterized protein</fullName>
    </submittedName>
</protein>
<gene>
    <name evidence="1" type="ORF">H4219_005396</name>
</gene>
<keyword evidence="2" id="KW-1185">Reference proteome</keyword>
<evidence type="ECO:0000313" key="1">
    <source>
        <dbReference type="EMBL" id="KAJ1912982.1"/>
    </source>
</evidence>
<sequence length="207" mass="24380">MSRLVRTLARNQISHRPDFQHIRNIGDKILFDQFKKFVEGIESKLICMGFEEPDLEWYKHDVNWPSNDLYHILEVMHENDVDYWLQHFSGYIPKLFEGARIYIKVVQASIDNDPSSQEVNSGFEPKNIPIEKGYADLTMKVEGLFDCLMQNFGKIPEAIRNELKEFNVTLIFNEDIDALDKEIVDELNYAKKSLWFNLENIPEHIKL</sequence>
<name>A0A9W7ZT80_9FUNG</name>
<reference evidence="1" key="1">
    <citation type="submission" date="2022-07" db="EMBL/GenBank/DDBJ databases">
        <title>Phylogenomic reconstructions and comparative analyses of Kickxellomycotina fungi.</title>
        <authorList>
            <person name="Reynolds N.K."/>
            <person name="Stajich J.E."/>
            <person name="Barry K."/>
            <person name="Grigoriev I.V."/>
            <person name="Crous P."/>
            <person name="Smith M.E."/>
        </authorList>
    </citation>
    <scope>NUCLEOTIDE SEQUENCE</scope>
    <source>
        <strain evidence="1">NBRC 100468</strain>
    </source>
</reference>
<organism evidence="1 2">
    <name type="scientific">Mycoemilia scoparia</name>
    <dbReference type="NCBI Taxonomy" id="417184"/>
    <lineage>
        <taxon>Eukaryota</taxon>
        <taxon>Fungi</taxon>
        <taxon>Fungi incertae sedis</taxon>
        <taxon>Zoopagomycota</taxon>
        <taxon>Kickxellomycotina</taxon>
        <taxon>Kickxellomycetes</taxon>
        <taxon>Kickxellales</taxon>
        <taxon>Kickxellaceae</taxon>
        <taxon>Mycoemilia</taxon>
    </lineage>
</organism>
<proteinExistence type="predicted"/>
<accession>A0A9W7ZT80</accession>
<evidence type="ECO:0000313" key="2">
    <source>
        <dbReference type="Proteomes" id="UP001150538"/>
    </source>
</evidence>
<dbReference type="EMBL" id="JANBPU010000296">
    <property type="protein sequence ID" value="KAJ1912982.1"/>
    <property type="molecule type" value="Genomic_DNA"/>
</dbReference>